<dbReference type="GO" id="GO:0160148">
    <property type="term" value="F:tRNA pseudouridine(55) synthase activity"/>
    <property type="evidence" value="ECO:0007669"/>
    <property type="project" value="UniProtKB-EC"/>
</dbReference>
<protein>
    <recommendedName>
        <fullName evidence="3">tRNA pseudouridine(55) synthase</fullName>
        <ecNumber evidence="3">5.4.99.25</ecNumber>
    </recommendedName>
</protein>
<evidence type="ECO:0000256" key="2">
    <source>
        <dbReference type="ARBA" id="ARBA00008999"/>
    </source>
</evidence>
<evidence type="ECO:0000313" key="9">
    <source>
        <dbReference type="EMBL" id="CCD22763.1"/>
    </source>
</evidence>
<evidence type="ECO:0000256" key="7">
    <source>
        <dbReference type="SAM" id="MobiDB-lite"/>
    </source>
</evidence>
<dbReference type="HOGENOM" id="CLU_032087_4_2_1"/>
<dbReference type="GO" id="GO:0005634">
    <property type="term" value="C:nucleus"/>
    <property type="evidence" value="ECO:0007669"/>
    <property type="project" value="EnsemblFungi"/>
</dbReference>
<evidence type="ECO:0000259" key="8">
    <source>
        <dbReference type="Pfam" id="PF01509"/>
    </source>
</evidence>
<dbReference type="GO" id="GO:0005739">
    <property type="term" value="C:mitochondrion"/>
    <property type="evidence" value="ECO:0007669"/>
    <property type="project" value="EnsemblFungi"/>
</dbReference>
<keyword evidence="10" id="KW-1185">Reference proteome</keyword>
<organism evidence="9 10">
    <name type="scientific">Naumovozyma dairenensis (strain ATCC 10597 / BCRC 20456 / CBS 421 / NBRC 0211 / NRRL Y-12639)</name>
    <name type="common">Saccharomyces dairenensis</name>
    <dbReference type="NCBI Taxonomy" id="1071378"/>
    <lineage>
        <taxon>Eukaryota</taxon>
        <taxon>Fungi</taxon>
        <taxon>Dikarya</taxon>
        <taxon>Ascomycota</taxon>
        <taxon>Saccharomycotina</taxon>
        <taxon>Saccharomycetes</taxon>
        <taxon>Saccharomycetales</taxon>
        <taxon>Saccharomycetaceae</taxon>
        <taxon>Naumovozyma</taxon>
    </lineage>
</organism>
<proteinExistence type="inferred from homology"/>
<dbReference type="InterPro" id="IPR020103">
    <property type="entry name" value="PsdUridine_synth_cat_dom_sf"/>
</dbReference>
<evidence type="ECO:0000256" key="1">
    <source>
        <dbReference type="ARBA" id="ARBA00001166"/>
    </source>
</evidence>
<dbReference type="KEGG" id="ndi:NDAI_0A06080"/>
<evidence type="ECO:0000256" key="6">
    <source>
        <dbReference type="SAM" id="Coils"/>
    </source>
</evidence>
<dbReference type="GeneID" id="11493603"/>
<dbReference type="OrthoDB" id="9995526at2759"/>
<evidence type="ECO:0000256" key="3">
    <source>
        <dbReference type="ARBA" id="ARBA00012787"/>
    </source>
</evidence>
<dbReference type="InterPro" id="IPR014780">
    <property type="entry name" value="tRNA_psdUridine_synth_TruB"/>
</dbReference>
<sequence length="435" mass="49115">MSHLLRKIKTPVIMNGIFAIEKPTGISSNQFMLKLQHVLTDSQIFSKEIARLTAERKKQYEKETGKVASKRKLRKVSKVKMGHGGTLDPLASGVLIIGIGTGTKKLANYLSGTVKVYESEALFGVSTTSGDVEGEILSQNSTKHLTMEDLETIKDKFVGSLKQTPPIYAALKMNGKPLHEYAREGKPLPRAIEPRQVTVYDLEIFPDSLTRDHRYSLLRPVTEDSLDTVKNLNANLLNDKLYFSKEYCTKSGLENEDANVGGAFPLSDEERKEIEEQKDNYRAPLLHFSAKVSSGTYIRSLISDIGKAMRSSSYMVKLIRIQQQDWSLMSNNVFKMEDFTERDEAVWSEVLRTVLEKGAETNIPQEFEKIQKEHDSALDLAEKHKEQIEKEQKQEVEGAIDKLASVVTTTEEPKSVKRSLEEVEEEEKEKEGVNQ</sequence>
<dbReference type="Proteomes" id="UP000000689">
    <property type="component" value="Chromosome 1"/>
</dbReference>
<dbReference type="AlphaFoldDB" id="G0W4M5"/>
<dbReference type="SUPFAM" id="SSF55120">
    <property type="entry name" value="Pseudouridine synthase"/>
    <property type="match status" value="1"/>
</dbReference>
<dbReference type="RefSeq" id="XP_003668006.1">
    <property type="nucleotide sequence ID" value="XM_003667958.1"/>
</dbReference>
<dbReference type="GO" id="GO:1990481">
    <property type="term" value="P:mRNA pseudouridine synthesis"/>
    <property type="evidence" value="ECO:0007669"/>
    <property type="project" value="EnsemblFungi"/>
</dbReference>
<keyword evidence="6" id="KW-0175">Coiled coil</keyword>
<accession>G0W4M5</accession>
<gene>
    <name evidence="9" type="primary">NDAI0A06080</name>
    <name evidence="9" type="ordered locus">NDAI_0A06080</name>
</gene>
<feature type="compositionally biased region" description="Basic and acidic residues" evidence="7">
    <location>
        <begin position="411"/>
        <end position="421"/>
    </location>
</feature>
<evidence type="ECO:0000256" key="4">
    <source>
        <dbReference type="ARBA" id="ARBA00022694"/>
    </source>
</evidence>
<dbReference type="PANTHER" id="PTHR13767:SF2">
    <property type="entry name" value="PSEUDOURIDYLATE SYNTHASE TRUB1"/>
    <property type="match status" value="1"/>
</dbReference>
<comment type="similarity">
    <text evidence="2">Belongs to the pseudouridine synthase TruB family.</text>
</comment>
<feature type="region of interest" description="Disordered" evidence="7">
    <location>
        <begin position="404"/>
        <end position="435"/>
    </location>
</feature>
<feature type="domain" description="Pseudouridine synthase II N-terminal" evidence="8">
    <location>
        <begin position="76"/>
        <end position="205"/>
    </location>
</feature>
<dbReference type="EC" id="5.4.99.25" evidence="3"/>
<dbReference type="eggNOG" id="KOG2529">
    <property type="taxonomic scope" value="Eukaryota"/>
</dbReference>
<dbReference type="InterPro" id="IPR002501">
    <property type="entry name" value="PsdUridine_synth_N"/>
</dbReference>
<dbReference type="OMA" id="PWRHVTK"/>
<dbReference type="Gene3D" id="3.30.2350.10">
    <property type="entry name" value="Pseudouridine synthase"/>
    <property type="match status" value="1"/>
</dbReference>
<dbReference type="PANTHER" id="PTHR13767">
    <property type="entry name" value="TRNA-PSEUDOURIDINE SYNTHASE"/>
    <property type="match status" value="1"/>
</dbReference>
<dbReference type="Pfam" id="PF01509">
    <property type="entry name" value="TruB_N"/>
    <property type="match status" value="1"/>
</dbReference>
<dbReference type="GO" id="GO:0006400">
    <property type="term" value="P:tRNA modification"/>
    <property type="evidence" value="ECO:0007669"/>
    <property type="project" value="EnsemblFungi"/>
</dbReference>
<evidence type="ECO:0000313" key="10">
    <source>
        <dbReference type="Proteomes" id="UP000000689"/>
    </source>
</evidence>
<keyword evidence="5" id="KW-0413">Isomerase</keyword>
<evidence type="ECO:0000256" key="5">
    <source>
        <dbReference type="ARBA" id="ARBA00023235"/>
    </source>
</evidence>
<comment type="catalytic activity">
    <reaction evidence="1">
        <text>a uridine in mRNA = a pseudouridine in mRNA</text>
        <dbReference type="Rhea" id="RHEA:56644"/>
        <dbReference type="Rhea" id="RHEA-COMP:14658"/>
        <dbReference type="Rhea" id="RHEA-COMP:14659"/>
        <dbReference type="ChEBI" id="CHEBI:65314"/>
        <dbReference type="ChEBI" id="CHEBI:65315"/>
    </reaction>
</comment>
<reference evidence="9 10" key="1">
    <citation type="journal article" date="2011" name="Proc. Natl. Acad. Sci. U.S.A.">
        <title>Evolutionary erosion of yeast sex chromosomes by mating-type switching accidents.</title>
        <authorList>
            <person name="Gordon J.L."/>
            <person name="Armisen D."/>
            <person name="Proux-Wera E."/>
            <person name="Oheigeartaigh S.S."/>
            <person name="Byrne K.P."/>
            <person name="Wolfe K.H."/>
        </authorList>
    </citation>
    <scope>NUCLEOTIDE SEQUENCE [LARGE SCALE GENOMIC DNA]</scope>
    <source>
        <strain evidence="10">ATCC 10597 / BCRC 20456 / CBS 421 / NBRC 0211 / NRRL Y-12639</strain>
    </source>
</reference>
<dbReference type="STRING" id="1071378.G0W4M5"/>
<name>G0W4M5_NAUDC</name>
<dbReference type="GO" id="GO:0003723">
    <property type="term" value="F:RNA binding"/>
    <property type="evidence" value="ECO:0007669"/>
    <property type="project" value="InterPro"/>
</dbReference>
<dbReference type="HAMAP" id="MF_01080">
    <property type="entry name" value="TruB_bact"/>
    <property type="match status" value="1"/>
</dbReference>
<feature type="coiled-coil region" evidence="6">
    <location>
        <begin position="367"/>
        <end position="394"/>
    </location>
</feature>
<keyword evidence="4" id="KW-0819">tRNA processing</keyword>
<dbReference type="EMBL" id="HE580267">
    <property type="protein sequence ID" value="CCD22763.1"/>
    <property type="molecule type" value="Genomic_DNA"/>
</dbReference>